<evidence type="ECO:0008006" key="4">
    <source>
        <dbReference type="Google" id="ProtNLM"/>
    </source>
</evidence>
<evidence type="ECO:0000256" key="1">
    <source>
        <dbReference type="SAM" id="Phobius"/>
    </source>
</evidence>
<protein>
    <recommendedName>
        <fullName evidence="4">DUF4129 domain-containing protein</fullName>
    </recommendedName>
</protein>
<name>A0A853EXH2_9MICO</name>
<keyword evidence="1" id="KW-0812">Transmembrane</keyword>
<dbReference type="Proteomes" id="UP000561011">
    <property type="component" value="Unassembled WGS sequence"/>
</dbReference>
<keyword evidence="1" id="KW-1133">Transmembrane helix</keyword>
<keyword evidence="1" id="KW-0472">Membrane</keyword>
<keyword evidence="3" id="KW-1185">Reference proteome</keyword>
<organism evidence="2 3">
    <name type="scientific">Sanguibacter inulinus</name>
    <dbReference type="NCBI Taxonomy" id="60922"/>
    <lineage>
        <taxon>Bacteria</taxon>
        <taxon>Bacillati</taxon>
        <taxon>Actinomycetota</taxon>
        <taxon>Actinomycetes</taxon>
        <taxon>Micrococcales</taxon>
        <taxon>Sanguibacteraceae</taxon>
        <taxon>Sanguibacter</taxon>
    </lineage>
</organism>
<feature type="transmembrane region" description="Helical" evidence="1">
    <location>
        <begin position="15"/>
        <end position="37"/>
    </location>
</feature>
<proteinExistence type="predicted"/>
<dbReference type="AlphaFoldDB" id="A0A853EXH2"/>
<evidence type="ECO:0000313" key="3">
    <source>
        <dbReference type="Proteomes" id="UP000561011"/>
    </source>
</evidence>
<reference evidence="2 3" key="1">
    <citation type="submission" date="2020-07" db="EMBL/GenBank/DDBJ databases">
        <title>MOT database genomes.</title>
        <authorList>
            <person name="Joseph S."/>
            <person name="Aduse-Opoku J."/>
            <person name="Hashim A."/>
            <person name="Wade W."/>
            <person name="Curtis M."/>
        </authorList>
    </citation>
    <scope>NUCLEOTIDE SEQUENCE [LARGE SCALE GENOMIC DNA]</scope>
    <source>
        <strain evidence="2 3">DSM 100099</strain>
    </source>
</reference>
<gene>
    <name evidence="2" type="ORF">HZZ10_16410</name>
</gene>
<dbReference type="EMBL" id="JACBYE010000055">
    <property type="protein sequence ID" value="NYS95100.1"/>
    <property type="molecule type" value="Genomic_DNA"/>
</dbReference>
<comment type="caution">
    <text evidence="2">The sequence shown here is derived from an EMBL/GenBank/DDBJ whole genome shotgun (WGS) entry which is preliminary data.</text>
</comment>
<dbReference type="RefSeq" id="WP_056127143.1">
    <property type="nucleotide sequence ID" value="NZ_JACBYE010000055.1"/>
</dbReference>
<evidence type="ECO:0000313" key="2">
    <source>
        <dbReference type="EMBL" id="NYS95100.1"/>
    </source>
</evidence>
<accession>A0A853EXH2</accession>
<sequence length="160" mass="17402">MPIDDLVGPQAFSPWWAITGVLVIALLAAWVIVVLVLTRHRPPAPQPQDPSTVLSPGADPFRDLRTTYLSQVDEASRAFHAGEIDVRELHLRLSTIVRGFAGKRRGVDTTVMTLTDIERLTGAGSLATLIAYYYQPAFSEATTATGVESIDGARTVITTW</sequence>